<dbReference type="InterPro" id="IPR001810">
    <property type="entry name" value="F-box_dom"/>
</dbReference>
<evidence type="ECO:0000259" key="2">
    <source>
        <dbReference type="PROSITE" id="PS50181"/>
    </source>
</evidence>
<dbReference type="Proteomes" id="UP001149165">
    <property type="component" value="Unassembled WGS sequence"/>
</dbReference>
<dbReference type="AlphaFoldDB" id="A0A9W9GCJ9"/>
<evidence type="ECO:0000313" key="3">
    <source>
        <dbReference type="EMBL" id="KAJ5116145.1"/>
    </source>
</evidence>
<keyword evidence="4" id="KW-1185">Reference proteome</keyword>
<reference evidence="3" key="2">
    <citation type="journal article" date="2023" name="IMA Fungus">
        <title>Comparative genomic study of the Penicillium genus elucidates a diverse pangenome and 15 lateral gene transfer events.</title>
        <authorList>
            <person name="Petersen C."/>
            <person name="Sorensen T."/>
            <person name="Nielsen M.R."/>
            <person name="Sondergaard T.E."/>
            <person name="Sorensen J.L."/>
            <person name="Fitzpatrick D.A."/>
            <person name="Frisvad J.C."/>
            <person name="Nielsen K.L."/>
        </authorList>
    </citation>
    <scope>NUCLEOTIDE SEQUENCE</scope>
    <source>
        <strain evidence="3">IBT 30069</strain>
    </source>
</reference>
<evidence type="ECO:0000313" key="4">
    <source>
        <dbReference type="Proteomes" id="UP001149165"/>
    </source>
</evidence>
<dbReference type="EMBL" id="JAPQKH010000001">
    <property type="protein sequence ID" value="KAJ5116145.1"/>
    <property type="molecule type" value="Genomic_DNA"/>
</dbReference>
<name>A0A9W9GCJ9_9EURO</name>
<proteinExistence type="predicted"/>
<protein>
    <recommendedName>
        <fullName evidence="2">F-box domain-containing protein</fullName>
    </recommendedName>
</protein>
<feature type="domain" description="F-box" evidence="2">
    <location>
        <begin position="1"/>
        <end position="46"/>
    </location>
</feature>
<comment type="caution">
    <text evidence="3">The sequence shown here is derived from an EMBL/GenBank/DDBJ whole genome shotgun (WGS) entry which is preliminary data.</text>
</comment>
<dbReference type="PROSITE" id="PS50181">
    <property type="entry name" value="FBOX"/>
    <property type="match status" value="1"/>
</dbReference>
<dbReference type="CDD" id="cd09917">
    <property type="entry name" value="F-box_SF"/>
    <property type="match status" value="1"/>
</dbReference>
<accession>A0A9W9GCJ9</accession>
<feature type="region of interest" description="Disordered" evidence="1">
    <location>
        <begin position="472"/>
        <end position="502"/>
    </location>
</feature>
<sequence length="624" mass="71383">MNLDSLPFDVSYQIATSLDDRDLIHLGRTNRGLRELTESDLIARKTVQRCLSFSKEGQSALNHRAGYTYRKAVGHRFDIHEAVATAAPYSVSVLAYGADFLYNQGYLCYRAGNDIRLLNVHAADKQERVLNLLDLLRRLHPGPGSPDPEVVNRVSLLRYADGILVFRIEAFAADEDMLVAIDIATRARTPNKKRLLLRTRIPSSAPVFVRHCQTYMWYGIFNAVGGSNGLWAIRGVDLTDPNEPPIAFPLDRVVDGDVGQSLCFEIYNEHLYVVSTQATSDEDERYSSYYYWLCHAPRNKRRKWSGRLWRREHCEGPINEMWTDISIRTDEVTGRPVILECRREWPDGKSENHRTNYTLNLPTPEEALATYGETEPIFFNFRFNSPGCPDKTGHPNEHRPAKRLRRDYHAEYEPTQDQNKRQEFIAARTKHRSYNLNASTFIDLVNDPAPQADGFRSQDRLRLRTVSRKRKCPVDEGGEEEGTKGLLFRPTQHNEDGSPVEGSEERFVSRGVHMWPPDDCPRELQQILCPDSRINTIKAISDERSLIYSIQCAGLPMGHKALVLISFDPQIHFQTLSSLQSIKEPSVPKKIITVKAPQPDQSNASLVREAEPFYQAIKWGYWLR</sequence>
<evidence type="ECO:0000256" key="1">
    <source>
        <dbReference type="SAM" id="MobiDB-lite"/>
    </source>
</evidence>
<reference evidence="3" key="1">
    <citation type="submission" date="2022-11" db="EMBL/GenBank/DDBJ databases">
        <authorList>
            <person name="Petersen C."/>
        </authorList>
    </citation>
    <scope>NUCLEOTIDE SEQUENCE</scope>
    <source>
        <strain evidence="3">IBT 30069</strain>
    </source>
</reference>
<organism evidence="3 4">
    <name type="scientific">Penicillium angulare</name>
    <dbReference type="NCBI Taxonomy" id="116970"/>
    <lineage>
        <taxon>Eukaryota</taxon>
        <taxon>Fungi</taxon>
        <taxon>Dikarya</taxon>
        <taxon>Ascomycota</taxon>
        <taxon>Pezizomycotina</taxon>
        <taxon>Eurotiomycetes</taxon>
        <taxon>Eurotiomycetidae</taxon>
        <taxon>Eurotiales</taxon>
        <taxon>Aspergillaceae</taxon>
        <taxon>Penicillium</taxon>
    </lineage>
</organism>
<dbReference type="InterPro" id="IPR036047">
    <property type="entry name" value="F-box-like_dom_sf"/>
</dbReference>
<gene>
    <name evidence="3" type="ORF">N7456_000493</name>
</gene>
<dbReference type="OrthoDB" id="5359231at2759"/>
<dbReference type="SUPFAM" id="SSF81383">
    <property type="entry name" value="F-box domain"/>
    <property type="match status" value="1"/>
</dbReference>